<evidence type="ECO:0000313" key="3">
    <source>
        <dbReference type="EMBL" id="HGW93214.1"/>
    </source>
</evidence>
<name>A0A832M2C4_9CYAN</name>
<organism evidence="3">
    <name type="scientific">Oscillatoriales cyanobacterium SpSt-402</name>
    <dbReference type="NCBI Taxonomy" id="2282168"/>
    <lineage>
        <taxon>Bacteria</taxon>
        <taxon>Bacillati</taxon>
        <taxon>Cyanobacteriota</taxon>
        <taxon>Cyanophyceae</taxon>
        <taxon>Oscillatoriophycideae</taxon>
        <taxon>Oscillatoriales</taxon>
    </lineage>
</organism>
<comment type="caution">
    <text evidence="3">The sequence shown here is derived from an EMBL/GenBank/DDBJ whole genome shotgun (WGS) entry which is preliminary data.</text>
</comment>
<evidence type="ECO:0000256" key="1">
    <source>
        <dbReference type="SAM" id="SignalP"/>
    </source>
</evidence>
<dbReference type="EMBL" id="DSRD01000188">
    <property type="protein sequence ID" value="HGW93214.1"/>
    <property type="molecule type" value="Genomic_DNA"/>
</dbReference>
<dbReference type="AlphaFoldDB" id="A0A832M2C4"/>
<keyword evidence="1" id="KW-0732">Signal</keyword>
<feature type="chain" id="PRO_5032602279" evidence="1">
    <location>
        <begin position="25"/>
        <end position="163"/>
    </location>
</feature>
<evidence type="ECO:0000259" key="2">
    <source>
        <dbReference type="Pfam" id="PF13767"/>
    </source>
</evidence>
<feature type="domain" description="DUF4168" evidence="2">
    <location>
        <begin position="42"/>
        <end position="155"/>
    </location>
</feature>
<dbReference type="Pfam" id="PF13767">
    <property type="entry name" value="DUF4168"/>
    <property type="match status" value="1"/>
</dbReference>
<sequence>MVKHILASCSLTVLLGLGSLPAFAQQKPAPSSAPAAQQSVGEEDLKKFVGAARKLEVISQERNTAIAQTVQKEGLSLERFREIYLSKQNPKAAPKKEVSQDEQQKYDRAIGQLVQLQKDTQTKMGSAVQSEGLDVPRFLQILEAVQKTPDLQKKVEQMLKPAK</sequence>
<protein>
    <submittedName>
        <fullName evidence="3">DUF4168 domain-containing protein</fullName>
    </submittedName>
</protein>
<reference evidence="3" key="1">
    <citation type="journal article" date="2020" name="mSystems">
        <title>Genome- and Community-Level Interaction Insights into Carbon Utilization and Element Cycling Functions of Hydrothermarchaeota in Hydrothermal Sediment.</title>
        <authorList>
            <person name="Zhou Z."/>
            <person name="Liu Y."/>
            <person name="Xu W."/>
            <person name="Pan J."/>
            <person name="Luo Z.H."/>
            <person name="Li M."/>
        </authorList>
    </citation>
    <scope>NUCLEOTIDE SEQUENCE [LARGE SCALE GENOMIC DNA]</scope>
    <source>
        <strain evidence="3">SpSt-402</strain>
    </source>
</reference>
<proteinExistence type="predicted"/>
<dbReference type="InterPro" id="IPR025433">
    <property type="entry name" value="DUF4168"/>
</dbReference>
<feature type="signal peptide" evidence="1">
    <location>
        <begin position="1"/>
        <end position="24"/>
    </location>
</feature>
<accession>A0A832M2C4</accession>
<gene>
    <name evidence="3" type="ORF">ENR47_02855</name>
</gene>